<evidence type="ECO:0000256" key="5">
    <source>
        <dbReference type="ARBA" id="ARBA00055319"/>
    </source>
</evidence>
<dbReference type="InterPro" id="IPR005104">
    <property type="entry name" value="WHTH_HrcA_DNA-bd"/>
</dbReference>
<dbReference type="PANTHER" id="PTHR34824">
    <property type="entry name" value="HEAT-INDUCIBLE TRANSCRIPTION REPRESSOR HRCA"/>
    <property type="match status" value="1"/>
</dbReference>
<dbReference type="Pfam" id="PF01628">
    <property type="entry name" value="HrcA"/>
    <property type="match status" value="1"/>
</dbReference>
<dbReference type="InterPro" id="IPR036390">
    <property type="entry name" value="WH_DNA-bd_sf"/>
</dbReference>
<dbReference type="Gene3D" id="1.10.10.10">
    <property type="entry name" value="Winged helix-like DNA-binding domain superfamily/Winged helix DNA-binding domain"/>
    <property type="match status" value="1"/>
</dbReference>
<evidence type="ECO:0000259" key="8">
    <source>
        <dbReference type="Pfam" id="PF03444"/>
    </source>
</evidence>
<evidence type="ECO:0000256" key="1">
    <source>
        <dbReference type="ARBA" id="ARBA00022491"/>
    </source>
</evidence>
<comment type="similarity">
    <text evidence="6">Belongs to the HrcA family.</text>
</comment>
<proteinExistence type="inferred from homology"/>
<dbReference type="Pfam" id="PF03444">
    <property type="entry name" value="WHD_HrcA"/>
    <property type="match status" value="1"/>
</dbReference>
<evidence type="ECO:0000313" key="10">
    <source>
        <dbReference type="Proteomes" id="UP000242850"/>
    </source>
</evidence>
<dbReference type="NCBIfam" id="TIGR00331">
    <property type="entry name" value="hrcA"/>
    <property type="match status" value="1"/>
</dbReference>
<dbReference type="Gene3D" id="3.30.450.40">
    <property type="match status" value="1"/>
</dbReference>
<dbReference type="GO" id="GO:0003677">
    <property type="term" value="F:DNA binding"/>
    <property type="evidence" value="ECO:0007669"/>
    <property type="project" value="InterPro"/>
</dbReference>
<dbReference type="GO" id="GO:0045892">
    <property type="term" value="P:negative regulation of DNA-templated transcription"/>
    <property type="evidence" value="ECO:0007669"/>
    <property type="project" value="UniProtKB-UniRule"/>
</dbReference>
<sequence>MELGERKRYILKAIVDDYIETAEPVGSRTIAKKYEMGISSATIRNEMADLEELGYLEQPHTSAGRIPSDKGYRYYVDKLINIKSPSPEEAAEIKKILQFATMCEIDNIIRRTTKLLSEVTKYTAAVLTPSVKKSAVKSIQLVQVNDNEVLAIVVTDTAIIRHVLIKLPRKIEQDMLLKINNMLNDKLKNLTVEQIDLCVINQILMELGGYNEILNAIIPVLYDSLKSVDCEVYLEGATNIFKYPEYNDINKARNFLALLERKETLIDIFSDDGETLKVSIGKENNNENVKDCSVIRASYMIGNKVVGTIGVIGPTRMDYSKVIGMLKFIADNLNEILRNSF</sequence>
<dbReference type="SUPFAM" id="SSF46785">
    <property type="entry name" value="Winged helix' DNA-binding domain"/>
    <property type="match status" value="1"/>
</dbReference>
<gene>
    <name evidence="6" type="primary">hrcA</name>
    <name evidence="9" type="ORF">SAMN05660865_00912</name>
</gene>
<keyword evidence="2 6" id="KW-0805">Transcription regulation</keyword>
<evidence type="ECO:0000256" key="6">
    <source>
        <dbReference type="HAMAP-Rule" id="MF_00081"/>
    </source>
</evidence>
<dbReference type="SUPFAM" id="SSF55781">
    <property type="entry name" value="GAF domain-like"/>
    <property type="match status" value="1"/>
</dbReference>
<dbReference type="OrthoDB" id="9783139at2"/>
<keyword evidence="3 6" id="KW-0346">Stress response</keyword>
<feature type="domain" description="Heat-inducible transcription repressor HrcA C-terminal" evidence="7">
    <location>
        <begin position="106"/>
        <end position="323"/>
    </location>
</feature>
<accession>A0A1H5UHK3</accession>
<evidence type="ECO:0000313" key="9">
    <source>
        <dbReference type="EMBL" id="SEF74535.1"/>
    </source>
</evidence>
<dbReference type="EMBL" id="FNUK01000009">
    <property type="protein sequence ID" value="SEF74535.1"/>
    <property type="molecule type" value="Genomic_DNA"/>
</dbReference>
<evidence type="ECO:0000256" key="2">
    <source>
        <dbReference type="ARBA" id="ARBA00023015"/>
    </source>
</evidence>
<dbReference type="InterPro" id="IPR023120">
    <property type="entry name" value="WHTH_transcript_rep_HrcA_IDD"/>
</dbReference>
<evidence type="ECO:0000259" key="7">
    <source>
        <dbReference type="Pfam" id="PF01628"/>
    </source>
</evidence>
<dbReference type="Gene3D" id="3.30.390.60">
    <property type="entry name" value="Heat-inducible transcription repressor hrca homolog, domain 3"/>
    <property type="match status" value="1"/>
</dbReference>
<keyword evidence="4 6" id="KW-0804">Transcription</keyword>
<reference evidence="10" key="1">
    <citation type="submission" date="2016-10" db="EMBL/GenBank/DDBJ databases">
        <authorList>
            <person name="Varghese N."/>
            <person name="Submissions S."/>
        </authorList>
    </citation>
    <scope>NUCLEOTIDE SEQUENCE [LARGE SCALE GENOMIC DNA]</scope>
    <source>
        <strain evidence="10">DSM 5463</strain>
    </source>
</reference>
<keyword evidence="1 6" id="KW-0678">Repressor</keyword>
<protein>
    <recommendedName>
        <fullName evidence="6">Heat-inducible transcription repressor HrcA</fullName>
    </recommendedName>
</protein>
<name>A0A1H5UHK3_9CLOT</name>
<dbReference type="InterPro" id="IPR002571">
    <property type="entry name" value="HrcA"/>
</dbReference>
<dbReference type="AlphaFoldDB" id="A0A1H5UHK3"/>
<dbReference type="PIRSF" id="PIRSF005485">
    <property type="entry name" value="HrcA"/>
    <property type="match status" value="1"/>
</dbReference>
<evidence type="ECO:0000256" key="4">
    <source>
        <dbReference type="ARBA" id="ARBA00023163"/>
    </source>
</evidence>
<dbReference type="Proteomes" id="UP000242850">
    <property type="component" value="Unassembled WGS sequence"/>
</dbReference>
<dbReference type="RefSeq" id="WP_103895894.1">
    <property type="nucleotide sequence ID" value="NZ_FNUK01000009.1"/>
</dbReference>
<dbReference type="InterPro" id="IPR021153">
    <property type="entry name" value="HrcA_C"/>
</dbReference>
<evidence type="ECO:0000256" key="3">
    <source>
        <dbReference type="ARBA" id="ARBA00023016"/>
    </source>
</evidence>
<feature type="domain" description="Winged helix-turn-helix transcription repressor HrcA DNA-binding" evidence="8">
    <location>
        <begin position="3"/>
        <end position="73"/>
    </location>
</feature>
<dbReference type="HAMAP" id="MF_00081">
    <property type="entry name" value="HrcA"/>
    <property type="match status" value="1"/>
</dbReference>
<dbReference type="FunFam" id="1.10.10.10:FF:000049">
    <property type="entry name" value="Heat-inducible transcription repressor HrcA"/>
    <property type="match status" value="1"/>
</dbReference>
<organism evidence="9 10">
    <name type="scientific">Caloramator fervidus</name>
    <dbReference type="NCBI Taxonomy" id="29344"/>
    <lineage>
        <taxon>Bacteria</taxon>
        <taxon>Bacillati</taxon>
        <taxon>Bacillota</taxon>
        <taxon>Clostridia</taxon>
        <taxon>Eubacteriales</taxon>
        <taxon>Clostridiaceae</taxon>
        <taxon>Caloramator</taxon>
    </lineage>
</organism>
<dbReference type="InterPro" id="IPR036388">
    <property type="entry name" value="WH-like_DNA-bd_sf"/>
</dbReference>
<dbReference type="PANTHER" id="PTHR34824:SF1">
    <property type="entry name" value="HEAT-INDUCIBLE TRANSCRIPTION REPRESSOR HRCA"/>
    <property type="match status" value="1"/>
</dbReference>
<comment type="function">
    <text evidence="5 6">Negative regulator of class I heat shock genes (grpE-dnaK-dnaJ and groELS operons). Prevents heat-shock induction of these operons.</text>
</comment>
<dbReference type="InterPro" id="IPR029016">
    <property type="entry name" value="GAF-like_dom_sf"/>
</dbReference>
<keyword evidence="10" id="KW-1185">Reference proteome</keyword>